<dbReference type="Pfam" id="PF07877">
    <property type="entry name" value="DUF1661"/>
    <property type="match status" value="1"/>
</dbReference>
<dbReference type="AlphaFoldDB" id="A0AAF0B7V2"/>
<gene>
    <name evidence="1" type="ORF">NY149_08490</name>
</gene>
<protein>
    <submittedName>
        <fullName evidence="1">DUF1661 domain-containing protein</fullName>
    </submittedName>
</protein>
<proteinExistence type="predicted"/>
<evidence type="ECO:0000313" key="2">
    <source>
        <dbReference type="Proteomes" id="UP001179540"/>
    </source>
</evidence>
<dbReference type="EMBL" id="CP116613">
    <property type="protein sequence ID" value="WCF98535.1"/>
    <property type="molecule type" value="Genomic_DNA"/>
</dbReference>
<dbReference type="Proteomes" id="UP001179540">
    <property type="component" value="Chromosome"/>
</dbReference>
<accession>A0AAF0B7V2</accession>
<reference evidence="1" key="1">
    <citation type="submission" date="2023-01" db="EMBL/GenBank/DDBJ databases">
        <title>Phages are important unrecognized players in the ecology of the oral pathogen Porphyromonas gingivalis.</title>
        <authorList>
            <person name="Matrishin C.B."/>
            <person name="Kauffman K.M."/>
        </authorList>
    </citation>
    <scope>NUCLEOTIDE SEQUENCE</scope>
    <source>
        <strain evidence="1">HG1691old</strain>
    </source>
</reference>
<name>A0AAF0B7V2_PORGN</name>
<dbReference type="InterPro" id="IPR012456">
    <property type="entry name" value="DUF1661"/>
</dbReference>
<dbReference type="RefSeq" id="WP_249134700.1">
    <property type="nucleotide sequence ID" value="NZ_CP073349.1"/>
</dbReference>
<organism evidence="1 2">
    <name type="scientific">Porphyromonas gingivalis</name>
    <name type="common">Bacteroides gingivalis</name>
    <dbReference type="NCBI Taxonomy" id="837"/>
    <lineage>
        <taxon>Bacteria</taxon>
        <taxon>Pseudomonadati</taxon>
        <taxon>Bacteroidota</taxon>
        <taxon>Bacteroidia</taxon>
        <taxon>Bacteroidales</taxon>
        <taxon>Porphyromonadaceae</taxon>
        <taxon>Porphyromonas</taxon>
    </lineage>
</organism>
<evidence type="ECO:0000313" key="1">
    <source>
        <dbReference type="EMBL" id="WCF98535.1"/>
    </source>
</evidence>
<sequence>MARDFFCSRTKTKFFTRVFSGFPEPLTCTEKS</sequence>